<evidence type="ECO:0000313" key="1">
    <source>
        <dbReference type="EMBL" id="MET3593090.1"/>
    </source>
</evidence>
<comment type="caution">
    <text evidence="1">The sequence shown here is derived from an EMBL/GenBank/DDBJ whole genome shotgun (WGS) entry which is preliminary data.</text>
</comment>
<reference evidence="1 2" key="1">
    <citation type="submission" date="2024-06" db="EMBL/GenBank/DDBJ databases">
        <title>Genomic Encyclopedia of Type Strains, Phase IV (KMG-IV): sequencing the most valuable type-strain genomes for metagenomic binning, comparative biology and taxonomic classification.</title>
        <authorList>
            <person name="Goeker M."/>
        </authorList>
    </citation>
    <scope>NUCLEOTIDE SEQUENCE [LARGE SCALE GENOMIC DNA]</scope>
    <source>
        <strain evidence="1 2">DSM 29846</strain>
    </source>
</reference>
<keyword evidence="2" id="KW-1185">Reference proteome</keyword>
<name>A0ABV2HR68_9HYPH</name>
<sequence>MLHTIYGCYRTIYCSAAACAMGEGQSGCRDRIAQSAWNGQPLHYYLSGAPA</sequence>
<gene>
    <name evidence="1" type="ORF">ABID26_002478</name>
</gene>
<accession>A0ABV2HR68</accession>
<proteinExistence type="predicted"/>
<dbReference type="Proteomes" id="UP001549036">
    <property type="component" value="Unassembled WGS sequence"/>
</dbReference>
<protein>
    <submittedName>
        <fullName evidence="1">Uncharacterized protein</fullName>
    </submittedName>
</protein>
<organism evidence="1 2">
    <name type="scientific">Mesorhizobium shonense</name>
    <dbReference type="NCBI Taxonomy" id="1209948"/>
    <lineage>
        <taxon>Bacteria</taxon>
        <taxon>Pseudomonadati</taxon>
        <taxon>Pseudomonadota</taxon>
        <taxon>Alphaproteobacteria</taxon>
        <taxon>Hyphomicrobiales</taxon>
        <taxon>Phyllobacteriaceae</taxon>
        <taxon>Mesorhizobium</taxon>
    </lineage>
</organism>
<evidence type="ECO:0000313" key="2">
    <source>
        <dbReference type="Proteomes" id="UP001549036"/>
    </source>
</evidence>
<dbReference type="EMBL" id="JBEPLM010000003">
    <property type="protein sequence ID" value="MET3593090.1"/>
    <property type="molecule type" value="Genomic_DNA"/>
</dbReference>